<dbReference type="InterPro" id="IPR000073">
    <property type="entry name" value="AB_hydrolase_1"/>
</dbReference>
<sequence>MERSRTLPETRYAKSGDVHIAYQIVGTGPLDLVVVPGFISHVEWFWEEPACARLLGRLASFSRLILFDKRGSGLSDRVPQVPTLEQRMDDVRAVLDAAGSERAAIIGVSEGGPMSVLFAATYPERTAALVLYGSFAEFSSLVATPQELEFMLQFMDASWGTGLSLIRFAPSMVDDEQFRNWWGRFERLSASPGAAMALIRMNSEIDVTPVLPAVHVPTLVLHRRDDVNVPVAAGRHMAQQIPGAKYVELAGRDHLPWVGDADAIITEIQEFLTGVRHVPEPDRVLATVLFVDMVGSTERAATLGDRRWRDQLESYYRLVRQELGRFNGREINTVGDGILATFDGPARAIRCACAVRDAVRQLGIEIRSGLHTGECEVMAGGADVGGIAVHIGARVAAAAAPGEVLVSSTVRDLVAGSGLQFQDRGLRTLKGVPAKWRLFALEHDRPHA</sequence>
<dbReference type="SMART" id="SM00044">
    <property type="entry name" value="CYCc"/>
    <property type="match status" value="1"/>
</dbReference>
<dbReference type="CDD" id="cd07302">
    <property type="entry name" value="CHD"/>
    <property type="match status" value="1"/>
</dbReference>
<dbReference type="RefSeq" id="WP_114186868.1">
    <property type="nucleotide sequence ID" value="NZ_BJYU01000083.1"/>
</dbReference>
<dbReference type="InterPro" id="IPR001054">
    <property type="entry name" value="A/G_cyclase"/>
</dbReference>
<dbReference type="InterPro" id="IPR022742">
    <property type="entry name" value="Hydrolase_4"/>
</dbReference>
<dbReference type="Gene3D" id="3.40.50.1820">
    <property type="entry name" value="alpha/beta hydrolase"/>
    <property type="match status" value="1"/>
</dbReference>
<dbReference type="Gene3D" id="3.30.70.1230">
    <property type="entry name" value="Nucleotide cyclase"/>
    <property type="match status" value="1"/>
</dbReference>
<dbReference type="PROSITE" id="PS50125">
    <property type="entry name" value="GUANYLATE_CYCLASE_2"/>
    <property type="match status" value="1"/>
</dbReference>
<dbReference type="InterPro" id="IPR050471">
    <property type="entry name" value="AB_hydrolase"/>
</dbReference>
<dbReference type="Pfam" id="PF00211">
    <property type="entry name" value="Guanylate_cyc"/>
    <property type="match status" value="1"/>
</dbReference>
<gene>
    <name evidence="2" type="ORF">MAE02_46700</name>
</gene>
<accession>A0A512BYD0</accession>
<evidence type="ECO:0000313" key="2">
    <source>
        <dbReference type="EMBL" id="GEO16974.1"/>
    </source>
</evidence>
<dbReference type="GO" id="GO:0009190">
    <property type="term" value="P:cyclic nucleotide biosynthetic process"/>
    <property type="evidence" value="ECO:0007669"/>
    <property type="project" value="InterPro"/>
</dbReference>
<evidence type="ECO:0000313" key="3">
    <source>
        <dbReference type="Proteomes" id="UP000321085"/>
    </source>
</evidence>
<proteinExistence type="predicted"/>
<dbReference type="SUPFAM" id="SSF55073">
    <property type="entry name" value="Nucleotide cyclase"/>
    <property type="match status" value="1"/>
</dbReference>
<dbReference type="PANTHER" id="PTHR43433">
    <property type="entry name" value="HYDROLASE, ALPHA/BETA FOLD FAMILY PROTEIN"/>
    <property type="match status" value="1"/>
</dbReference>
<comment type="caution">
    <text evidence="2">The sequence shown here is derived from an EMBL/GenBank/DDBJ whole genome shotgun (WGS) entry which is preliminary data.</text>
</comment>
<dbReference type="GO" id="GO:0016787">
    <property type="term" value="F:hydrolase activity"/>
    <property type="evidence" value="ECO:0007669"/>
    <property type="project" value="UniProtKB-KW"/>
</dbReference>
<feature type="domain" description="Guanylate cyclase" evidence="1">
    <location>
        <begin position="287"/>
        <end position="396"/>
    </location>
</feature>
<dbReference type="PRINTS" id="PR00111">
    <property type="entry name" value="ABHYDROLASE"/>
</dbReference>
<dbReference type="OrthoDB" id="27092at2"/>
<dbReference type="SUPFAM" id="SSF53474">
    <property type="entry name" value="alpha/beta-Hydrolases"/>
    <property type="match status" value="1"/>
</dbReference>
<protein>
    <submittedName>
        <fullName evidence="2">Hydrolase</fullName>
    </submittedName>
</protein>
<name>A0A512BYD0_9HYPH</name>
<keyword evidence="3" id="KW-1185">Reference proteome</keyword>
<dbReference type="Pfam" id="PF12146">
    <property type="entry name" value="Hydrolase_4"/>
    <property type="match status" value="1"/>
</dbReference>
<keyword evidence="2" id="KW-0378">Hydrolase</keyword>
<dbReference type="GO" id="GO:0035556">
    <property type="term" value="P:intracellular signal transduction"/>
    <property type="evidence" value="ECO:0007669"/>
    <property type="project" value="InterPro"/>
</dbReference>
<dbReference type="InterPro" id="IPR029058">
    <property type="entry name" value="AB_hydrolase_fold"/>
</dbReference>
<evidence type="ECO:0000259" key="1">
    <source>
        <dbReference type="PROSITE" id="PS50125"/>
    </source>
</evidence>
<dbReference type="Proteomes" id="UP000321085">
    <property type="component" value="Unassembled WGS sequence"/>
</dbReference>
<reference evidence="2 3" key="1">
    <citation type="submission" date="2019-07" db="EMBL/GenBank/DDBJ databases">
        <title>Whole genome shotgun sequence of Microvirga aerophila NBRC 106136.</title>
        <authorList>
            <person name="Hosoyama A."/>
            <person name="Uohara A."/>
            <person name="Ohji S."/>
            <person name="Ichikawa N."/>
        </authorList>
    </citation>
    <scope>NUCLEOTIDE SEQUENCE [LARGE SCALE GENOMIC DNA]</scope>
    <source>
        <strain evidence="2 3">NBRC 106136</strain>
    </source>
</reference>
<dbReference type="PANTHER" id="PTHR43433:SF8">
    <property type="entry name" value="BIFUNCTIONAL LIPASE_ADENYLATE CYCLASE LIPJ"/>
    <property type="match status" value="1"/>
</dbReference>
<dbReference type="GO" id="GO:0004016">
    <property type="term" value="F:adenylate cyclase activity"/>
    <property type="evidence" value="ECO:0007669"/>
    <property type="project" value="UniProtKB-ARBA"/>
</dbReference>
<dbReference type="InterPro" id="IPR029787">
    <property type="entry name" value="Nucleotide_cyclase"/>
</dbReference>
<organism evidence="2 3">
    <name type="scientific">Microvirga aerophila</name>
    <dbReference type="NCBI Taxonomy" id="670291"/>
    <lineage>
        <taxon>Bacteria</taxon>
        <taxon>Pseudomonadati</taxon>
        <taxon>Pseudomonadota</taxon>
        <taxon>Alphaproteobacteria</taxon>
        <taxon>Hyphomicrobiales</taxon>
        <taxon>Methylobacteriaceae</taxon>
        <taxon>Microvirga</taxon>
    </lineage>
</organism>
<dbReference type="AlphaFoldDB" id="A0A512BYD0"/>
<dbReference type="EMBL" id="BJYU01000083">
    <property type="protein sequence ID" value="GEO16974.1"/>
    <property type="molecule type" value="Genomic_DNA"/>
</dbReference>